<keyword evidence="4" id="KW-1185">Reference proteome</keyword>
<sequence length="258" mass="27955">MTTHDDVTPPPAEEEEATRRLEPADAQAATVHLDTSGGDPADSGTASGDDPGDADDDYSATVLASHWIQRPELDRTLVEETSEPAPAPAPRPDRVDGTVLRFGPGVTAAIEHRHHRTLATAPTSPQPRRRRLRRHALPTLVVLAVLAFLLWQRSAPSVQVSGVSVTARPTVLGCDGTADIVGLVTTNGRAGTLSYRWVRSDGTASGVLHEVTVRGQKHARLHLRWTYRGKGHRTAQAELRILTPTHRESTARFTYDCS</sequence>
<comment type="caution">
    <text evidence="3">The sequence shown here is derived from an EMBL/GenBank/DDBJ whole genome shotgun (WGS) entry which is preliminary data.</text>
</comment>
<accession>A0ABT5FVQ8</accession>
<dbReference type="EMBL" id="JAQOSK010000007">
    <property type="protein sequence ID" value="MDC2956577.1"/>
    <property type="molecule type" value="Genomic_DNA"/>
</dbReference>
<gene>
    <name evidence="3" type="ORF">PO587_19075</name>
</gene>
<dbReference type="InterPro" id="IPR007110">
    <property type="entry name" value="Ig-like_dom"/>
</dbReference>
<evidence type="ECO:0000313" key="4">
    <source>
        <dbReference type="Proteomes" id="UP001221328"/>
    </source>
</evidence>
<proteinExistence type="predicted"/>
<protein>
    <recommendedName>
        <fullName evidence="2">Ig-like domain-containing protein</fullName>
    </recommendedName>
</protein>
<organism evidence="3 4">
    <name type="scientific">Streptomyces gilvifuscus</name>
    <dbReference type="NCBI Taxonomy" id="1550617"/>
    <lineage>
        <taxon>Bacteria</taxon>
        <taxon>Bacillati</taxon>
        <taxon>Actinomycetota</taxon>
        <taxon>Actinomycetes</taxon>
        <taxon>Kitasatosporales</taxon>
        <taxon>Streptomycetaceae</taxon>
        <taxon>Streptomyces</taxon>
    </lineage>
</organism>
<feature type="region of interest" description="Disordered" evidence="1">
    <location>
        <begin position="78"/>
        <end position="97"/>
    </location>
</feature>
<feature type="region of interest" description="Disordered" evidence="1">
    <location>
        <begin position="1"/>
        <end position="58"/>
    </location>
</feature>
<evidence type="ECO:0000313" key="3">
    <source>
        <dbReference type="EMBL" id="MDC2956577.1"/>
    </source>
</evidence>
<dbReference type="RefSeq" id="WP_272175949.1">
    <property type="nucleotide sequence ID" value="NZ_JAQOSK010000007.1"/>
</dbReference>
<dbReference type="Proteomes" id="UP001221328">
    <property type="component" value="Unassembled WGS sequence"/>
</dbReference>
<dbReference type="PROSITE" id="PS50835">
    <property type="entry name" value="IG_LIKE"/>
    <property type="match status" value="1"/>
</dbReference>
<feature type="domain" description="Ig-like" evidence="2">
    <location>
        <begin position="138"/>
        <end position="258"/>
    </location>
</feature>
<reference evidence="3 4" key="1">
    <citation type="journal article" date="2015" name="Int. J. Syst. Evol. Microbiol.">
        <title>Streptomyces gilvifuscus sp. nov., an actinomycete that produces antibacterial compounds isolated from soil.</title>
        <authorList>
            <person name="Nguyen T.M."/>
            <person name="Kim J."/>
        </authorList>
    </citation>
    <scope>NUCLEOTIDE SEQUENCE [LARGE SCALE GENOMIC DNA]</scope>
    <source>
        <strain evidence="3 4">T113</strain>
    </source>
</reference>
<name>A0ABT5FVQ8_9ACTN</name>
<evidence type="ECO:0000259" key="2">
    <source>
        <dbReference type="PROSITE" id="PS50835"/>
    </source>
</evidence>
<evidence type="ECO:0000256" key="1">
    <source>
        <dbReference type="SAM" id="MobiDB-lite"/>
    </source>
</evidence>